<dbReference type="PROSITE" id="PS50123">
    <property type="entry name" value="CHER"/>
    <property type="match status" value="1"/>
</dbReference>
<sequence length="269" mass="31340">MLTISDNDFKRLYTFIKSKYGIDLSKKRQLIIGRLSNDILAKGYTNFTDYVNDILTKASPADIDSMLNRLTTNYTYFMREEEHFTFFRETILPYLERTKTDHVLSIWSAGCSTGQEPYTISMILKEYFGNKAAMWDTRVLATDISQNALTAAQNAQYDEESLSKLPPLWKSKYFDRTAEPGIWTVKQNLKSNVIFRTFNLMDPIRFQLKFDVIFCRNVMIYFDQATKNGLIERFYNATAPGGYLLIGHSESLNKTTTRYNYIMPATYRK</sequence>
<dbReference type="InterPro" id="IPR022642">
    <property type="entry name" value="CheR_C"/>
</dbReference>
<dbReference type="AlphaFoldDB" id="A0A1E3AHX8"/>
<gene>
    <name evidence="7" type="primary">cheR2_2</name>
    <name evidence="7" type="ORF">BEH84_05659</name>
</gene>
<protein>
    <recommendedName>
        <fullName evidence="2">protein-glutamate O-methyltransferase</fullName>
        <ecNumber evidence="2">2.1.1.80</ecNumber>
    </recommendedName>
</protein>
<evidence type="ECO:0000313" key="7">
    <source>
        <dbReference type="EMBL" id="ODM08334.1"/>
    </source>
</evidence>
<dbReference type="Pfam" id="PF01739">
    <property type="entry name" value="CheR"/>
    <property type="match status" value="1"/>
</dbReference>
<evidence type="ECO:0000256" key="4">
    <source>
        <dbReference type="ARBA" id="ARBA00022679"/>
    </source>
</evidence>
<keyword evidence="4 7" id="KW-0808">Transferase</keyword>
<dbReference type="EMBL" id="MCGI01000006">
    <property type="protein sequence ID" value="ODM08334.1"/>
    <property type="molecule type" value="Genomic_DNA"/>
</dbReference>
<dbReference type="Gene3D" id="3.40.50.150">
    <property type="entry name" value="Vaccinia Virus protein VP39"/>
    <property type="match status" value="1"/>
</dbReference>
<organism evidence="7 8">
    <name type="scientific">Eisenbergiella tayi</name>
    <dbReference type="NCBI Taxonomy" id="1432052"/>
    <lineage>
        <taxon>Bacteria</taxon>
        <taxon>Bacillati</taxon>
        <taxon>Bacillota</taxon>
        <taxon>Clostridia</taxon>
        <taxon>Lachnospirales</taxon>
        <taxon>Lachnospiraceae</taxon>
        <taxon>Eisenbergiella</taxon>
    </lineage>
</organism>
<dbReference type="PIRSF" id="PIRSF000410">
    <property type="entry name" value="CheR"/>
    <property type="match status" value="1"/>
</dbReference>
<evidence type="ECO:0000256" key="3">
    <source>
        <dbReference type="ARBA" id="ARBA00022603"/>
    </source>
</evidence>
<dbReference type="InterPro" id="IPR050903">
    <property type="entry name" value="Bact_Chemotaxis_MeTrfase"/>
</dbReference>
<reference evidence="7 8" key="1">
    <citation type="submission" date="2016-07" db="EMBL/GenBank/DDBJ databases">
        <title>Characterization of isolates of Eisenbergiella tayi derived from blood cultures, using whole genome sequencing.</title>
        <authorList>
            <person name="Burdz T."/>
            <person name="Wiebe D."/>
            <person name="Huynh C."/>
            <person name="Bernard K."/>
        </authorList>
    </citation>
    <scope>NUCLEOTIDE SEQUENCE [LARGE SCALE GENOMIC DNA]</scope>
    <source>
        <strain evidence="7 8">NML 120489</strain>
    </source>
</reference>
<accession>A0A1E3AHX8</accession>
<dbReference type="Pfam" id="PF03705">
    <property type="entry name" value="CheR_N"/>
    <property type="match status" value="1"/>
</dbReference>
<dbReference type="EC" id="2.1.1.80" evidence="2"/>
<dbReference type="SMART" id="SM00138">
    <property type="entry name" value="MeTrc"/>
    <property type="match status" value="1"/>
</dbReference>
<dbReference type="GeneID" id="93301522"/>
<comment type="catalytic activity">
    <reaction evidence="1">
        <text>L-glutamyl-[protein] + S-adenosyl-L-methionine = [protein]-L-glutamate 5-O-methyl ester + S-adenosyl-L-homocysteine</text>
        <dbReference type="Rhea" id="RHEA:24452"/>
        <dbReference type="Rhea" id="RHEA-COMP:10208"/>
        <dbReference type="Rhea" id="RHEA-COMP:10311"/>
        <dbReference type="ChEBI" id="CHEBI:29973"/>
        <dbReference type="ChEBI" id="CHEBI:57856"/>
        <dbReference type="ChEBI" id="CHEBI:59789"/>
        <dbReference type="ChEBI" id="CHEBI:82795"/>
        <dbReference type="EC" id="2.1.1.80"/>
    </reaction>
</comment>
<comment type="caution">
    <text evidence="7">The sequence shown here is derived from an EMBL/GenBank/DDBJ whole genome shotgun (WGS) entry which is preliminary data.</text>
</comment>
<evidence type="ECO:0000256" key="1">
    <source>
        <dbReference type="ARBA" id="ARBA00001541"/>
    </source>
</evidence>
<feature type="domain" description="CheR-type methyltransferase" evidence="6">
    <location>
        <begin position="1"/>
        <end position="269"/>
    </location>
</feature>
<name>A0A1E3AHX8_9FIRM</name>
<dbReference type="SUPFAM" id="SSF53335">
    <property type="entry name" value="S-adenosyl-L-methionine-dependent methyltransferases"/>
    <property type="match status" value="1"/>
</dbReference>
<dbReference type="Gene3D" id="1.10.155.10">
    <property type="entry name" value="Chemotaxis receptor methyltransferase CheR, N-terminal domain"/>
    <property type="match status" value="1"/>
</dbReference>
<dbReference type="CDD" id="cd02440">
    <property type="entry name" value="AdoMet_MTases"/>
    <property type="match status" value="1"/>
</dbReference>
<dbReference type="InterPro" id="IPR036804">
    <property type="entry name" value="CheR_N_sf"/>
</dbReference>
<evidence type="ECO:0000259" key="6">
    <source>
        <dbReference type="PROSITE" id="PS50123"/>
    </source>
</evidence>
<evidence type="ECO:0000313" key="8">
    <source>
        <dbReference type="Proteomes" id="UP000095003"/>
    </source>
</evidence>
<dbReference type="SUPFAM" id="SSF47757">
    <property type="entry name" value="Chemotaxis receptor methyltransferase CheR, N-terminal domain"/>
    <property type="match status" value="1"/>
</dbReference>
<dbReference type="PANTHER" id="PTHR24422:SF10">
    <property type="entry name" value="CHEMOTAXIS PROTEIN METHYLTRANSFERASE 2"/>
    <property type="match status" value="1"/>
</dbReference>
<dbReference type="PRINTS" id="PR00996">
    <property type="entry name" value="CHERMTFRASE"/>
</dbReference>
<proteinExistence type="predicted"/>
<evidence type="ECO:0000256" key="5">
    <source>
        <dbReference type="ARBA" id="ARBA00022691"/>
    </source>
</evidence>
<dbReference type="GO" id="GO:0032259">
    <property type="term" value="P:methylation"/>
    <property type="evidence" value="ECO:0007669"/>
    <property type="project" value="UniProtKB-KW"/>
</dbReference>
<keyword evidence="3 7" id="KW-0489">Methyltransferase</keyword>
<dbReference type="InterPro" id="IPR026024">
    <property type="entry name" value="Chemotaxis_MeTrfase_CheR"/>
</dbReference>
<keyword evidence="5" id="KW-0949">S-adenosyl-L-methionine</keyword>
<dbReference type="Proteomes" id="UP000095003">
    <property type="component" value="Unassembled WGS sequence"/>
</dbReference>
<dbReference type="RefSeq" id="WP_009250524.1">
    <property type="nucleotide sequence ID" value="NZ_BAABXS010000001.1"/>
</dbReference>
<dbReference type="InterPro" id="IPR022641">
    <property type="entry name" value="CheR_N"/>
</dbReference>
<dbReference type="GO" id="GO:0008983">
    <property type="term" value="F:protein-glutamate O-methyltransferase activity"/>
    <property type="evidence" value="ECO:0007669"/>
    <property type="project" value="UniProtKB-EC"/>
</dbReference>
<dbReference type="PANTHER" id="PTHR24422">
    <property type="entry name" value="CHEMOTAXIS PROTEIN METHYLTRANSFERASE"/>
    <property type="match status" value="1"/>
</dbReference>
<evidence type="ECO:0000256" key="2">
    <source>
        <dbReference type="ARBA" id="ARBA00012534"/>
    </source>
</evidence>
<dbReference type="InterPro" id="IPR029063">
    <property type="entry name" value="SAM-dependent_MTases_sf"/>
</dbReference>
<dbReference type="PATRIC" id="fig|1432052.3.peg.6262"/>
<dbReference type="InterPro" id="IPR000780">
    <property type="entry name" value="CheR_MeTrfase"/>
</dbReference>